<evidence type="ECO:0000313" key="2">
    <source>
        <dbReference type="EMBL" id="KDR77090.1"/>
    </source>
</evidence>
<evidence type="ECO:0000313" key="3">
    <source>
        <dbReference type="Proteomes" id="UP000027222"/>
    </source>
</evidence>
<dbReference type="Gene3D" id="1.20.1280.50">
    <property type="match status" value="1"/>
</dbReference>
<keyword evidence="3" id="KW-1185">Reference proteome</keyword>
<dbReference type="PANTHER" id="PTHR38926">
    <property type="entry name" value="F-BOX DOMAIN CONTAINING PROTEIN, EXPRESSED"/>
    <property type="match status" value="1"/>
</dbReference>
<accession>A0A067T1M7</accession>
<dbReference type="InterPro" id="IPR032675">
    <property type="entry name" value="LRR_dom_sf"/>
</dbReference>
<feature type="coiled-coil region" evidence="1">
    <location>
        <begin position="25"/>
        <end position="52"/>
    </location>
</feature>
<dbReference type="AlphaFoldDB" id="A0A067T1M7"/>
<protein>
    <submittedName>
        <fullName evidence="2">Uncharacterized protein</fullName>
    </submittedName>
</protein>
<name>A0A067T1M7_GALM3</name>
<dbReference type="PANTHER" id="PTHR38926:SF5">
    <property type="entry name" value="F-BOX AND LEUCINE-RICH REPEAT PROTEIN 6"/>
    <property type="match status" value="1"/>
</dbReference>
<dbReference type="OrthoDB" id="3365698at2759"/>
<dbReference type="SUPFAM" id="SSF52047">
    <property type="entry name" value="RNI-like"/>
    <property type="match status" value="1"/>
</dbReference>
<dbReference type="EMBL" id="KL142377">
    <property type="protein sequence ID" value="KDR77090.1"/>
    <property type="molecule type" value="Genomic_DNA"/>
</dbReference>
<gene>
    <name evidence="2" type="ORF">GALMADRAFT_428345</name>
</gene>
<evidence type="ECO:0000256" key="1">
    <source>
        <dbReference type="SAM" id="Coils"/>
    </source>
</evidence>
<dbReference type="HOGENOM" id="CLU_018544_14_0_1"/>
<sequence>MVHDEPHTPPFSDFAHFENTSVWKRKAVEEKIAACDLRLAAAEKEIQHLRATRFGLNELLNRTSLIMSTLPLDVLTEIFAVICEKPTASFDYGALPGQFQIGAVCRAWREIAWSTPKLWTTIYIVFSQGRYATQERLLREWVERAANCPLQIYLSVSYSSQVQWEPPREIFRMLLKTCHQWKSFIYDFSSISFPSALNQSKNLTFPLLETLQVHGGEERGWDDKQVWNFNSTPQLRHLNVRGHRRSFSVNINWSTLTHLSAMFELPGCVHLLTLPHSLQKLTLSVLSSHGHLHHSGIDRLRYHPRHLTSLVIEGGARLVGLLLRQMTLPALKELDIDLYDDGLNYAWISVVTELAQRSTFPLTDLTLRQATVRDEDRILQVFAAIPSIERLELDCSDLSGFSLSNRSISLLQPVFQHNNQNEIAFLPSVTTFKYKGNISFSVDCFENLIRKRIQAVKEGRISSNNANIANEFHIDITYRNISWHQNRNPNDLQQFYMAITSLLSVSFSMGVTFKLEWAEDDT</sequence>
<dbReference type="Proteomes" id="UP000027222">
    <property type="component" value="Unassembled WGS sequence"/>
</dbReference>
<dbReference type="Gene3D" id="3.80.10.10">
    <property type="entry name" value="Ribonuclease Inhibitor"/>
    <property type="match status" value="1"/>
</dbReference>
<keyword evidence="1" id="KW-0175">Coiled coil</keyword>
<organism evidence="2 3">
    <name type="scientific">Galerina marginata (strain CBS 339.88)</name>
    <dbReference type="NCBI Taxonomy" id="685588"/>
    <lineage>
        <taxon>Eukaryota</taxon>
        <taxon>Fungi</taxon>
        <taxon>Dikarya</taxon>
        <taxon>Basidiomycota</taxon>
        <taxon>Agaricomycotina</taxon>
        <taxon>Agaricomycetes</taxon>
        <taxon>Agaricomycetidae</taxon>
        <taxon>Agaricales</taxon>
        <taxon>Agaricineae</taxon>
        <taxon>Strophariaceae</taxon>
        <taxon>Galerina</taxon>
    </lineage>
</organism>
<reference evidence="3" key="1">
    <citation type="journal article" date="2014" name="Proc. Natl. Acad. Sci. U.S.A.">
        <title>Extensive sampling of basidiomycete genomes demonstrates inadequacy of the white-rot/brown-rot paradigm for wood decay fungi.</title>
        <authorList>
            <person name="Riley R."/>
            <person name="Salamov A.A."/>
            <person name="Brown D.W."/>
            <person name="Nagy L.G."/>
            <person name="Floudas D."/>
            <person name="Held B.W."/>
            <person name="Levasseur A."/>
            <person name="Lombard V."/>
            <person name="Morin E."/>
            <person name="Otillar R."/>
            <person name="Lindquist E.A."/>
            <person name="Sun H."/>
            <person name="LaButti K.M."/>
            <person name="Schmutz J."/>
            <person name="Jabbour D."/>
            <person name="Luo H."/>
            <person name="Baker S.E."/>
            <person name="Pisabarro A.G."/>
            <person name="Walton J.D."/>
            <person name="Blanchette R.A."/>
            <person name="Henrissat B."/>
            <person name="Martin F."/>
            <person name="Cullen D."/>
            <person name="Hibbett D.S."/>
            <person name="Grigoriev I.V."/>
        </authorList>
    </citation>
    <scope>NUCLEOTIDE SEQUENCE [LARGE SCALE GENOMIC DNA]</scope>
    <source>
        <strain evidence="3">CBS 339.88</strain>
    </source>
</reference>
<proteinExistence type="predicted"/>